<dbReference type="EMBL" id="BAABUJ010000025">
    <property type="protein sequence ID" value="GAA5802842.1"/>
    <property type="molecule type" value="Genomic_DNA"/>
</dbReference>
<evidence type="ECO:0000313" key="3">
    <source>
        <dbReference type="Proteomes" id="UP001476247"/>
    </source>
</evidence>
<feature type="compositionally biased region" description="Polar residues" evidence="1">
    <location>
        <begin position="13"/>
        <end position="26"/>
    </location>
</feature>
<protein>
    <submittedName>
        <fullName evidence="2">Uncharacterized protein</fullName>
    </submittedName>
</protein>
<comment type="caution">
    <text evidence="2">The sequence shown here is derived from an EMBL/GenBank/DDBJ whole genome shotgun (WGS) entry which is preliminary data.</text>
</comment>
<name>A0ABP9Y794_9FUNG</name>
<organism evidence="2 3">
    <name type="scientific">Helicostylum pulchrum</name>
    <dbReference type="NCBI Taxonomy" id="562976"/>
    <lineage>
        <taxon>Eukaryota</taxon>
        <taxon>Fungi</taxon>
        <taxon>Fungi incertae sedis</taxon>
        <taxon>Mucoromycota</taxon>
        <taxon>Mucoromycotina</taxon>
        <taxon>Mucoromycetes</taxon>
        <taxon>Mucorales</taxon>
        <taxon>Mucorineae</taxon>
        <taxon>Mucoraceae</taxon>
        <taxon>Helicostylum</taxon>
    </lineage>
</organism>
<evidence type="ECO:0000256" key="1">
    <source>
        <dbReference type="SAM" id="MobiDB-lite"/>
    </source>
</evidence>
<dbReference type="Proteomes" id="UP001476247">
    <property type="component" value="Unassembled WGS sequence"/>
</dbReference>
<keyword evidence="3" id="KW-1185">Reference proteome</keyword>
<evidence type="ECO:0000313" key="2">
    <source>
        <dbReference type="EMBL" id="GAA5802842.1"/>
    </source>
</evidence>
<gene>
    <name evidence="2" type="ORF">HPULCUR_008317</name>
</gene>
<feature type="region of interest" description="Disordered" evidence="1">
    <location>
        <begin position="1"/>
        <end position="68"/>
    </location>
</feature>
<sequence>MPGKPPAKADVSRVQSAQAKSNNDTGKGSFPDCLRSTQAQHENAANQGSANQGKQTGLRLFVFKKNNN</sequence>
<reference evidence="2 3" key="1">
    <citation type="submission" date="2024-04" db="EMBL/GenBank/DDBJ databases">
        <title>genome sequences of Mucor flavus KT1a and Helicostylum pulchrum KT1b strains isolation_sourced from the surface of a dry-aged beef.</title>
        <authorList>
            <person name="Toyotome T."/>
            <person name="Hosono M."/>
            <person name="Torimaru M."/>
            <person name="Fukuda K."/>
            <person name="Mikami N."/>
        </authorList>
    </citation>
    <scope>NUCLEOTIDE SEQUENCE [LARGE SCALE GENOMIC DNA]</scope>
    <source>
        <strain evidence="2 3">KT1b</strain>
    </source>
</reference>
<feature type="compositionally biased region" description="Polar residues" evidence="1">
    <location>
        <begin position="35"/>
        <end position="55"/>
    </location>
</feature>
<accession>A0ABP9Y794</accession>
<proteinExistence type="predicted"/>